<keyword evidence="11" id="KW-1185">Reference proteome</keyword>
<sequence length="1371" mass="156055">MFIPAGSVNAQTLSLKFKHINIGQGLSNSTIESIYQDSKGFIWFGTRDGLNKYDGYQITVFKNDPNNKNSISDNFIKCINEDANHNLWIGTSDGLNRFDAYKNAFTRYGHNPGNNQSISGNSINCIYRSKKGLLIVGSNGGGLSVFDAGRNEFKTFVPKNSQQLGIDNFEVNSVLEDRRNNFWLATDKGVGLLDKTKGTVNTSFYLNNNPALQVSLPTLRLLEDHQGNIWLGTTNNGLVMLNLADHVFKQFLHDDKKPYSISTNLIRSLLVDNKGNIWIGGVNGSLDFFNPLGNSFQHAQNEPGNPLSLSQKTVSSLFQDNQNNLWIGTHRGGVNFYAPLAEKFKLLQQGANENSLSYNDVKSFYEDSKGIIWIGTDDEGLNQYDEQTNNFKHYKYNAFDLTSISSDAVLNITEDKDKNLWIGTWGGGLNLMDRKTGTFTHFVNKPSEANSISSNYVQTTLQDSEGNFWVATYYGGLDLFDPKTHVFKRLTNTINDKSSLYGNNIIALNEDKEKNLWIGTDDGGLNCYNLIKKTFTHYFIIGDKTPDIRVIFTDSKGRTWVGQEGLYLFNQTTNKFGIYTNKGGLSNEFIKGITEDDFGFLWISTSNGLTKFNPDTREFKKYNVADGLQGLEFEAGAYMKTKSGEMYFGGINGVNRFYPKDIRVNHFVAPVYITGLQIFNKDILPGDDKSPLKSDISLTHEIKLDYKRSTLSFDFAILNYTASENNQYAYKLKNFDQDWQYTSERKANYTNLGPGDYTFYVKASNNDGIWNNKSAYINISISPPFWSTWWFRLIILLSGVTVGYYLLRFKKNLDLQKIEENKREEMHKIQLQFFTNISHEFRTPLSLILGPLEKIMSEDKSQVFRLYYDTIHRNANRLVLLINELLDFRKAESGALKLKVMPGNLNQFIAEVAEDFKSLVSEKHITLHLTTQRNLGETWFDRQIIEKIIINLIHNAYKYTNIGGEITIELYTNPVEFETVYKHSMMVNSNYRAKKYIYIRVSDNGIGISNDSIHHLFERYYRITDTHMGSGVGLAFVKTLILIHKGSIIAYSEKNKGTDFVVKIPVDKADYTIGERWINNTDNGGVQLESISTFLHQNHKTAEPGQVEKLERGQLPKILIVDDNDELRNFLHHSLDEFYEVIEAVNGIDGLEKVKNEFPDMIISDLMMPGMDGIDFCEEIKSHEETRQIPFIILSAKDALESKIEGAASGADLYFPKPVSINLLLLSIHNIFRQQSTLKESHIKNYFIEAHEATDQQSDNSFLDQLVQVIEAQLSNPDLDVDRLCREMGMSKTKLYNKIKKVSGLSIGEFVRTFRLKKAAYIISHEDILLTDVMYRVGIQTQSYFTKAFKKEFGKTPSQFLSEIRTGKKVN</sequence>
<keyword evidence="4" id="KW-0805">Transcription regulation</keyword>
<dbReference type="PANTHER" id="PTHR43547:SF2">
    <property type="entry name" value="HYBRID SIGNAL TRANSDUCTION HISTIDINE KINASE C"/>
    <property type="match status" value="1"/>
</dbReference>
<evidence type="ECO:0000256" key="2">
    <source>
        <dbReference type="ARBA" id="ARBA00012438"/>
    </source>
</evidence>
<dbReference type="EC" id="2.7.13.3" evidence="2"/>
<organism evidence="10 11">
    <name type="scientific">Mucilaginibacter angelicae</name>
    <dbReference type="NCBI Taxonomy" id="869718"/>
    <lineage>
        <taxon>Bacteria</taxon>
        <taxon>Pseudomonadati</taxon>
        <taxon>Bacteroidota</taxon>
        <taxon>Sphingobacteriia</taxon>
        <taxon>Sphingobacteriales</taxon>
        <taxon>Sphingobacteriaceae</taxon>
        <taxon>Mucilaginibacter</taxon>
    </lineage>
</organism>
<comment type="caution">
    <text evidence="10">The sequence shown here is derived from an EMBL/GenBank/DDBJ whole genome shotgun (WGS) entry which is preliminary data.</text>
</comment>
<dbReference type="Gene3D" id="1.10.10.60">
    <property type="entry name" value="Homeodomain-like"/>
    <property type="match status" value="1"/>
</dbReference>
<dbReference type="Pfam" id="PF02518">
    <property type="entry name" value="HATPase_c"/>
    <property type="match status" value="1"/>
</dbReference>
<dbReference type="CDD" id="cd00146">
    <property type="entry name" value="PKD"/>
    <property type="match status" value="1"/>
</dbReference>
<reference evidence="10 11" key="1">
    <citation type="submission" date="2024-09" db="EMBL/GenBank/DDBJ databases">
        <authorList>
            <person name="Sun Q."/>
            <person name="Mori K."/>
        </authorList>
    </citation>
    <scope>NUCLEOTIDE SEQUENCE [LARGE SCALE GENOMIC DNA]</scope>
    <source>
        <strain evidence="10 11">NCAIM B.02415</strain>
    </source>
</reference>
<dbReference type="PROSITE" id="PS01124">
    <property type="entry name" value="HTH_ARAC_FAMILY_2"/>
    <property type="match status" value="1"/>
</dbReference>
<dbReference type="Pfam" id="PF12833">
    <property type="entry name" value="HTH_18"/>
    <property type="match status" value="1"/>
</dbReference>
<evidence type="ECO:0000259" key="9">
    <source>
        <dbReference type="PROSITE" id="PS50110"/>
    </source>
</evidence>
<evidence type="ECO:0000256" key="6">
    <source>
        <dbReference type="PROSITE-ProRule" id="PRU00169"/>
    </source>
</evidence>
<dbReference type="Pfam" id="PF00512">
    <property type="entry name" value="HisKA"/>
    <property type="match status" value="1"/>
</dbReference>
<dbReference type="Pfam" id="PF07494">
    <property type="entry name" value="Reg_prop"/>
    <property type="match status" value="8"/>
</dbReference>
<dbReference type="Gene3D" id="2.130.10.10">
    <property type="entry name" value="YVTN repeat-like/Quinoprotein amine dehydrogenase"/>
    <property type="match status" value="4"/>
</dbReference>
<keyword evidence="5" id="KW-0804">Transcription</keyword>
<evidence type="ECO:0000259" key="8">
    <source>
        <dbReference type="PROSITE" id="PS50109"/>
    </source>
</evidence>
<dbReference type="EMBL" id="JBHLTS010000021">
    <property type="protein sequence ID" value="MFC0514723.1"/>
    <property type="molecule type" value="Genomic_DNA"/>
</dbReference>
<evidence type="ECO:0000313" key="10">
    <source>
        <dbReference type="EMBL" id="MFC0514723.1"/>
    </source>
</evidence>
<dbReference type="RefSeq" id="WP_377022566.1">
    <property type="nucleotide sequence ID" value="NZ_JBHLTS010000021.1"/>
</dbReference>
<dbReference type="Proteomes" id="UP001589828">
    <property type="component" value="Unassembled WGS sequence"/>
</dbReference>
<dbReference type="Pfam" id="PF00072">
    <property type="entry name" value="Response_reg"/>
    <property type="match status" value="1"/>
</dbReference>
<feature type="domain" description="HTH araC/xylS-type" evidence="7">
    <location>
        <begin position="1264"/>
        <end position="1363"/>
    </location>
</feature>
<proteinExistence type="predicted"/>
<dbReference type="InterPro" id="IPR003661">
    <property type="entry name" value="HisK_dim/P_dom"/>
</dbReference>
<dbReference type="Gene3D" id="3.30.565.10">
    <property type="entry name" value="Histidine kinase-like ATPase, C-terminal domain"/>
    <property type="match status" value="1"/>
</dbReference>
<feature type="domain" description="Histidine kinase" evidence="8">
    <location>
        <begin position="836"/>
        <end position="1068"/>
    </location>
</feature>
<feature type="domain" description="Response regulatory" evidence="9">
    <location>
        <begin position="1117"/>
        <end position="1232"/>
    </location>
</feature>
<dbReference type="SUPFAM" id="SSF63829">
    <property type="entry name" value="Calcium-dependent phosphotriesterase"/>
    <property type="match status" value="3"/>
</dbReference>
<dbReference type="InterPro" id="IPR018060">
    <property type="entry name" value="HTH_AraC"/>
</dbReference>
<evidence type="ECO:0000313" key="11">
    <source>
        <dbReference type="Proteomes" id="UP001589828"/>
    </source>
</evidence>
<dbReference type="InterPro" id="IPR003594">
    <property type="entry name" value="HATPase_dom"/>
</dbReference>
<evidence type="ECO:0000259" key="7">
    <source>
        <dbReference type="PROSITE" id="PS01124"/>
    </source>
</evidence>
<dbReference type="SUPFAM" id="SSF46689">
    <property type="entry name" value="Homeodomain-like"/>
    <property type="match status" value="1"/>
</dbReference>
<dbReference type="InterPro" id="IPR013783">
    <property type="entry name" value="Ig-like_fold"/>
</dbReference>
<dbReference type="InterPro" id="IPR001789">
    <property type="entry name" value="Sig_transdc_resp-reg_receiver"/>
</dbReference>
<dbReference type="SUPFAM" id="SSF55874">
    <property type="entry name" value="ATPase domain of HSP90 chaperone/DNA topoisomerase II/histidine kinase"/>
    <property type="match status" value="1"/>
</dbReference>
<dbReference type="CDD" id="cd00075">
    <property type="entry name" value="HATPase"/>
    <property type="match status" value="1"/>
</dbReference>
<dbReference type="CDD" id="cd00082">
    <property type="entry name" value="HisKA"/>
    <property type="match status" value="1"/>
</dbReference>
<dbReference type="Pfam" id="PF07495">
    <property type="entry name" value="Y_Y_Y"/>
    <property type="match status" value="1"/>
</dbReference>
<dbReference type="PROSITE" id="PS50109">
    <property type="entry name" value="HIS_KIN"/>
    <property type="match status" value="1"/>
</dbReference>
<evidence type="ECO:0000256" key="4">
    <source>
        <dbReference type="ARBA" id="ARBA00023015"/>
    </source>
</evidence>
<keyword evidence="3 6" id="KW-0597">Phosphoprotein</keyword>
<dbReference type="SMART" id="SM00388">
    <property type="entry name" value="HisKA"/>
    <property type="match status" value="1"/>
</dbReference>
<dbReference type="PRINTS" id="PR00344">
    <property type="entry name" value="BCTRLSENSOR"/>
</dbReference>
<dbReference type="SMART" id="SM00448">
    <property type="entry name" value="REC"/>
    <property type="match status" value="1"/>
</dbReference>
<dbReference type="Gene3D" id="1.10.287.130">
    <property type="match status" value="1"/>
</dbReference>
<dbReference type="InterPro" id="IPR004358">
    <property type="entry name" value="Sig_transdc_His_kin-like_C"/>
</dbReference>
<dbReference type="InterPro" id="IPR015943">
    <property type="entry name" value="WD40/YVTN_repeat-like_dom_sf"/>
</dbReference>
<dbReference type="Gene3D" id="3.40.50.2300">
    <property type="match status" value="1"/>
</dbReference>
<dbReference type="Gene3D" id="2.60.40.10">
    <property type="entry name" value="Immunoglobulins"/>
    <property type="match status" value="1"/>
</dbReference>
<dbReference type="InterPro" id="IPR011110">
    <property type="entry name" value="Reg_prop"/>
</dbReference>
<gene>
    <name evidence="10" type="ORF">ACFFGT_10960</name>
</gene>
<dbReference type="InterPro" id="IPR011006">
    <property type="entry name" value="CheY-like_superfamily"/>
</dbReference>
<dbReference type="PANTHER" id="PTHR43547">
    <property type="entry name" value="TWO-COMPONENT HISTIDINE KINASE"/>
    <property type="match status" value="1"/>
</dbReference>
<name>A0ABV6L5K9_9SPHI</name>
<dbReference type="PROSITE" id="PS50110">
    <property type="entry name" value="RESPONSE_REGULATORY"/>
    <property type="match status" value="1"/>
</dbReference>
<dbReference type="InterPro" id="IPR036890">
    <property type="entry name" value="HATPase_C_sf"/>
</dbReference>
<evidence type="ECO:0000256" key="5">
    <source>
        <dbReference type="ARBA" id="ARBA00023163"/>
    </source>
</evidence>
<dbReference type="CDD" id="cd17574">
    <property type="entry name" value="REC_OmpR"/>
    <property type="match status" value="1"/>
</dbReference>
<evidence type="ECO:0000256" key="3">
    <source>
        <dbReference type="ARBA" id="ARBA00022553"/>
    </source>
</evidence>
<dbReference type="SMART" id="SM00387">
    <property type="entry name" value="HATPase_c"/>
    <property type="match status" value="1"/>
</dbReference>
<evidence type="ECO:0000256" key="1">
    <source>
        <dbReference type="ARBA" id="ARBA00000085"/>
    </source>
</evidence>
<dbReference type="InterPro" id="IPR009057">
    <property type="entry name" value="Homeodomain-like_sf"/>
</dbReference>
<dbReference type="InterPro" id="IPR011123">
    <property type="entry name" value="Y_Y_Y"/>
</dbReference>
<dbReference type="SUPFAM" id="SSF52172">
    <property type="entry name" value="CheY-like"/>
    <property type="match status" value="1"/>
</dbReference>
<protein>
    <recommendedName>
        <fullName evidence="2">histidine kinase</fullName>
        <ecNumber evidence="2">2.7.13.3</ecNumber>
    </recommendedName>
</protein>
<dbReference type="SMART" id="SM00342">
    <property type="entry name" value="HTH_ARAC"/>
    <property type="match status" value="1"/>
</dbReference>
<dbReference type="InterPro" id="IPR005467">
    <property type="entry name" value="His_kinase_dom"/>
</dbReference>
<comment type="catalytic activity">
    <reaction evidence="1">
        <text>ATP + protein L-histidine = ADP + protein N-phospho-L-histidine.</text>
        <dbReference type="EC" id="2.7.13.3"/>
    </reaction>
</comment>
<dbReference type="SUPFAM" id="SSF47384">
    <property type="entry name" value="Homodimeric domain of signal transducing histidine kinase"/>
    <property type="match status" value="1"/>
</dbReference>
<dbReference type="InterPro" id="IPR036097">
    <property type="entry name" value="HisK_dim/P_sf"/>
</dbReference>
<feature type="modified residue" description="4-aspartylphosphate" evidence="6">
    <location>
        <position position="1165"/>
    </location>
</feature>
<accession>A0ABV6L5K9</accession>